<feature type="compositionally biased region" description="Acidic residues" evidence="1">
    <location>
        <begin position="539"/>
        <end position="551"/>
    </location>
</feature>
<dbReference type="Proteomes" id="UP000242188">
    <property type="component" value="Unassembled WGS sequence"/>
</dbReference>
<feature type="compositionally biased region" description="Acidic residues" evidence="1">
    <location>
        <begin position="574"/>
        <end position="599"/>
    </location>
</feature>
<feature type="compositionally biased region" description="Low complexity" evidence="1">
    <location>
        <begin position="880"/>
        <end position="896"/>
    </location>
</feature>
<feature type="compositionally biased region" description="Basic and acidic residues" evidence="1">
    <location>
        <begin position="648"/>
        <end position="666"/>
    </location>
</feature>
<dbReference type="EMBL" id="NEDP02000817">
    <property type="protein sequence ID" value="OWF54935.1"/>
    <property type="molecule type" value="Genomic_DNA"/>
</dbReference>
<feature type="region of interest" description="Disordered" evidence="1">
    <location>
        <begin position="647"/>
        <end position="666"/>
    </location>
</feature>
<organism evidence="2 3">
    <name type="scientific">Mizuhopecten yessoensis</name>
    <name type="common">Japanese scallop</name>
    <name type="synonym">Patinopecten yessoensis</name>
    <dbReference type="NCBI Taxonomy" id="6573"/>
    <lineage>
        <taxon>Eukaryota</taxon>
        <taxon>Metazoa</taxon>
        <taxon>Spiralia</taxon>
        <taxon>Lophotrochozoa</taxon>
        <taxon>Mollusca</taxon>
        <taxon>Bivalvia</taxon>
        <taxon>Autobranchia</taxon>
        <taxon>Pteriomorphia</taxon>
        <taxon>Pectinida</taxon>
        <taxon>Pectinoidea</taxon>
        <taxon>Pectinidae</taxon>
        <taxon>Mizuhopecten</taxon>
    </lineage>
</organism>
<sequence length="1730" mass="193685">METEELDDLADVQSKVRSNFVSKFSLFKQHGGTLSALDSNTGLPPPTYSRQMSHRSSSLSSLSTDSGFPMSCGSPSPTTDVTCFEDIDRKLRRTSSTMTSPISQKTVTSYKSLPSPTRFISVFTPKCNSSSERSDIESSFSKFQKSKSLSMSNLATPKLVLHSQEFDSQSDVSKTSTVDNEQSSFHQNCSINPCSSAIEKERNASLPVSFTFRESRPAKHYADKTQADDIRSEKHSNRDHCSADNVCEKSRNSDMCDSAYPLKTSSPRVSRSSRPIGFPADFRKSFASSSHDVSDCSQPCSRDTMTAQLNAKNAVELNYGDYSDIDTVKVSAPAQHNPERFLKRSSCPDRAVTDSSIPGADHRNLKAERTGENHTGHREVRHTSIVNQPEFHTRLPFTISKFEDTSKTVRKRIPPGMVADMRQMFSAPIRRRQTMPVLSDIKKYRTLQTFDFPTVSNSGGISGASTSEMTLPGSFSETDEGKAENTERYCSGDSSPGGKGEVVAKNTNSDENGMKVGLQTSQKPDDFIKKCVVTNEPNNESDDNISDDSETVEFSPDLETSELNFYIKNGSILNEDDEESDNDTSDNVLEEYSDDSDDTVEECNIYASKDDVTFRVRQPDDPPSKLTTPSYTDNILRLSRNSLNYDDVESKENKTDNTSEYKKNDEEAMESVQRYGDTSFETKQFDESNGNVDDDNRPFHVPRRKVNMYSVINEFRDTDKQWRQSNMYTCIDLHTESREDDSTNTQTKGVDVQRNDRNLVHVDRTTGLHTEPVASTGETESKVKRRLKNDKKNEQIHQKGGIYCSRINVSPVAIGNKCTDGELSINNTPTRSHVTFDKPRADDKVTEACPTAGERDKPEEDHVALANNTSPQVESKQCRTPTVVDLSSVSSTSKPSDYNRDCSQGIDSMPERSAGPNNSYSEISEYSGGKKITTKTSTTDVNMNETSEEAKQTLAILTEAMSKLNGDNNDDILPEIKQSVAKLDGGNLVITTLTRKIIEEEEESGRGTPLPDYNDVFYVRDHKGNIYMVEDLTEDSQESAYYSSSNVSQENDYNRIHNLRSVGQTNIDHATAEEVLLGLYNQGRSGVQIEEIDENEKQLVVHKGSAAVDLNNQFSADSSFNRQSTKYEYDMANGGSQMPAQAGPRSTSKIKTIKQSYEMTSDGRNNKDGQPTEEDIKMETEETSTIKNMDSSGCKTMSSSFRYQTDASLLPPVAPETTVCVMPPPPMILPPVQPKLVQLDMTPVLPVSTVVPLVSMVPVTTTKVTERSSDRIVTSTEDNDAKMKLSEHGRPVYKSVALVKGPYETPKWQVTKTKTEKINEDTEDSKRYKLVRSHASNETQQRELSFQNSSSRFHEISGCVNRATVNENQNMYKSENVVHMNGGPVVEPKIHRTRIDVSSPPLPRMDYGDGGMCEYSESNKIITTQKLQSEPVFPARVPSPPRLSASSAEKDMMVVRGNILIKNTMDQGLEQFDDNINMFSKGFSMCKQNPLYQSDEDLQRRLLEEEERERRRQMDQEVAFETCDRYSKTKQVKRDQPQAGRQTLTSQLLMSKLSNIDVKDIRQHIDVQHHNEDIYGDARFMHADGSLAQAGANNFDSVNENIDLVMRGGKAYITITVTAERYTPIDKEFNVWRKSQAVVTRVIEIDFLANEQRRRLYMSVMERAGECEGEADRSAYGGGFGGQERVLSTKETLDLFSEIMDATEGEGDHEDITVKTKQHRTTLPPHDFLY</sequence>
<feature type="compositionally biased region" description="Basic and acidic residues" evidence="1">
    <location>
        <begin position="834"/>
        <end position="846"/>
    </location>
</feature>
<keyword evidence="3" id="KW-1185">Reference proteome</keyword>
<feature type="region of interest" description="Disordered" evidence="1">
    <location>
        <begin position="217"/>
        <end position="243"/>
    </location>
</feature>
<evidence type="ECO:0000313" key="3">
    <source>
        <dbReference type="Proteomes" id="UP000242188"/>
    </source>
</evidence>
<feature type="compositionally biased region" description="Basic and acidic residues" evidence="1">
    <location>
        <begin position="853"/>
        <end position="863"/>
    </location>
</feature>
<feature type="compositionally biased region" description="Polar residues" evidence="1">
    <location>
        <begin position="461"/>
        <end position="476"/>
    </location>
</feature>
<feature type="region of interest" description="Disordered" evidence="1">
    <location>
        <begin position="772"/>
        <end position="794"/>
    </location>
</feature>
<name>A0A210R211_MIZYE</name>
<feature type="region of interest" description="Disordered" evidence="1">
    <location>
        <begin position="535"/>
        <end position="554"/>
    </location>
</feature>
<feature type="compositionally biased region" description="Low complexity" evidence="1">
    <location>
        <begin position="49"/>
        <end position="66"/>
    </location>
</feature>
<feature type="region of interest" description="Disordered" evidence="1">
    <location>
        <begin position="461"/>
        <end position="521"/>
    </location>
</feature>
<feature type="compositionally biased region" description="Polar residues" evidence="1">
    <location>
        <begin position="866"/>
        <end position="879"/>
    </location>
</feature>
<gene>
    <name evidence="2" type="ORF">KP79_PYT00273</name>
</gene>
<dbReference type="OrthoDB" id="6288963at2759"/>
<protein>
    <submittedName>
        <fullName evidence="2">Uncharacterized protein</fullName>
    </submittedName>
</protein>
<evidence type="ECO:0000313" key="2">
    <source>
        <dbReference type="EMBL" id="OWF54935.1"/>
    </source>
</evidence>
<feature type="region of interest" description="Disordered" evidence="1">
    <location>
        <begin position="570"/>
        <end position="599"/>
    </location>
</feature>
<comment type="caution">
    <text evidence="2">The sequence shown here is derived from an EMBL/GenBank/DDBJ whole genome shotgun (WGS) entry which is preliminary data.</text>
</comment>
<feature type="compositionally biased region" description="Polar residues" evidence="1">
    <location>
        <begin position="915"/>
        <end position="924"/>
    </location>
</feature>
<feature type="region of interest" description="Disordered" evidence="1">
    <location>
        <begin position="830"/>
        <end position="927"/>
    </location>
</feature>
<accession>A0A210R211</accession>
<proteinExistence type="predicted"/>
<feature type="region of interest" description="Disordered" evidence="1">
    <location>
        <begin position="33"/>
        <end position="74"/>
    </location>
</feature>
<reference evidence="2 3" key="1">
    <citation type="journal article" date="2017" name="Nat. Ecol. Evol.">
        <title>Scallop genome provides insights into evolution of bilaterian karyotype and development.</title>
        <authorList>
            <person name="Wang S."/>
            <person name="Zhang J."/>
            <person name="Jiao W."/>
            <person name="Li J."/>
            <person name="Xun X."/>
            <person name="Sun Y."/>
            <person name="Guo X."/>
            <person name="Huan P."/>
            <person name="Dong B."/>
            <person name="Zhang L."/>
            <person name="Hu X."/>
            <person name="Sun X."/>
            <person name="Wang J."/>
            <person name="Zhao C."/>
            <person name="Wang Y."/>
            <person name="Wang D."/>
            <person name="Huang X."/>
            <person name="Wang R."/>
            <person name="Lv J."/>
            <person name="Li Y."/>
            <person name="Zhang Z."/>
            <person name="Liu B."/>
            <person name="Lu W."/>
            <person name="Hui Y."/>
            <person name="Liang J."/>
            <person name="Zhou Z."/>
            <person name="Hou R."/>
            <person name="Li X."/>
            <person name="Liu Y."/>
            <person name="Li H."/>
            <person name="Ning X."/>
            <person name="Lin Y."/>
            <person name="Zhao L."/>
            <person name="Xing Q."/>
            <person name="Dou J."/>
            <person name="Li Y."/>
            <person name="Mao J."/>
            <person name="Guo H."/>
            <person name="Dou H."/>
            <person name="Li T."/>
            <person name="Mu C."/>
            <person name="Jiang W."/>
            <person name="Fu Q."/>
            <person name="Fu X."/>
            <person name="Miao Y."/>
            <person name="Liu J."/>
            <person name="Yu Q."/>
            <person name="Li R."/>
            <person name="Liao H."/>
            <person name="Li X."/>
            <person name="Kong Y."/>
            <person name="Jiang Z."/>
            <person name="Chourrout D."/>
            <person name="Li R."/>
            <person name="Bao Z."/>
        </authorList>
    </citation>
    <scope>NUCLEOTIDE SEQUENCE [LARGE SCALE GENOMIC DNA]</scope>
    <source>
        <strain evidence="2 3">PY_sf001</strain>
    </source>
</reference>
<evidence type="ECO:0000256" key="1">
    <source>
        <dbReference type="SAM" id="MobiDB-lite"/>
    </source>
</evidence>